<organism evidence="3 4">
    <name type="scientific">Acinetobacter sichuanensis</name>
    <dbReference type="NCBI Taxonomy" id="2136183"/>
    <lineage>
        <taxon>Bacteria</taxon>
        <taxon>Pseudomonadati</taxon>
        <taxon>Pseudomonadota</taxon>
        <taxon>Gammaproteobacteria</taxon>
        <taxon>Moraxellales</taxon>
        <taxon>Moraxellaceae</taxon>
        <taxon>Acinetobacter</taxon>
    </lineage>
</organism>
<reference evidence="5" key="3">
    <citation type="journal article" date="2019" name="Int. J. Syst. Evol. Microbiol.">
        <title>The Global Catalogue of Microorganisms (GCM) 10K type strain sequencing project: providing services to taxonomists for standard genome sequencing and annotation.</title>
        <authorList>
            <consortium name="The Broad Institute Genomics Platform"/>
            <consortium name="The Broad Institute Genome Sequencing Center for Infectious Disease"/>
            <person name="Wu L."/>
            <person name="Ma J."/>
        </authorList>
    </citation>
    <scope>NUCLEOTIDE SEQUENCE [LARGE SCALE GENOMIC DNA]</scope>
    <source>
        <strain evidence="5">KCTC 62575</strain>
    </source>
</reference>
<protein>
    <submittedName>
        <fullName evidence="3">Uncharacterized protein</fullName>
    </submittedName>
</protein>
<dbReference type="AlphaFoldDB" id="A0A371YQ09"/>
<keyword evidence="1" id="KW-1133">Transmembrane helix</keyword>
<evidence type="ECO:0000313" key="2">
    <source>
        <dbReference type="EMBL" id="MFC2994450.1"/>
    </source>
</evidence>
<dbReference type="RefSeq" id="WP_107008205.1">
    <property type="nucleotide sequence ID" value="NZ_JBHRSF010000007.1"/>
</dbReference>
<keyword evidence="1" id="KW-0472">Membrane</keyword>
<name>A0A371YQ09_9GAMM</name>
<feature type="transmembrane region" description="Helical" evidence="1">
    <location>
        <begin position="6"/>
        <end position="31"/>
    </location>
</feature>
<dbReference type="Proteomes" id="UP000240957">
    <property type="component" value="Unassembled WGS sequence"/>
</dbReference>
<keyword evidence="1" id="KW-0812">Transmembrane</keyword>
<evidence type="ECO:0000256" key="1">
    <source>
        <dbReference type="SAM" id="Phobius"/>
    </source>
</evidence>
<sequence length="118" mass="13870">MIQPAIAQIILILLLVLSWGGIIFWLVYITIKGLSPYEVTKENRRFILFIFLMMSAILMIYDFTPADATDLEKINRYLEQAKQEHNQDLLLTIQQIKMQPQISIKDRKYIEKLIEKGI</sequence>
<keyword evidence="5" id="KW-1185">Reference proteome</keyword>
<proteinExistence type="predicted"/>
<reference evidence="2" key="4">
    <citation type="submission" date="2024-09" db="EMBL/GenBank/DDBJ databases">
        <authorList>
            <person name="Sun Q."/>
            <person name="Mori K."/>
        </authorList>
    </citation>
    <scope>NUCLEOTIDE SEQUENCE</scope>
    <source>
        <strain evidence="2">KCTC 62575</strain>
    </source>
</reference>
<dbReference type="EMBL" id="PYIX02000015">
    <property type="protein sequence ID" value="RFC83560.1"/>
    <property type="molecule type" value="Genomic_DNA"/>
</dbReference>
<gene>
    <name evidence="2" type="ORF">ACFODO_04030</name>
    <name evidence="3" type="ORF">C9E89_010445</name>
</gene>
<feature type="transmembrane region" description="Helical" evidence="1">
    <location>
        <begin position="43"/>
        <end position="61"/>
    </location>
</feature>
<evidence type="ECO:0000313" key="4">
    <source>
        <dbReference type="Proteomes" id="UP000240957"/>
    </source>
</evidence>
<dbReference type="OrthoDB" id="6693771at2"/>
<dbReference type="Proteomes" id="UP001595455">
    <property type="component" value="Unassembled WGS sequence"/>
</dbReference>
<evidence type="ECO:0000313" key="5">
    <source>
        <dbReference type="Proteomes" id="UP001595455"/>
    </source>
</evidence>
<evidence type="ECO:0000313" key="3">
    <source>
        <dbReference type="EMBL" id="RFC83560.1"/>
    </source>
</evidence>
<accession>A0A371YQ09</accession>
<reference evidence="3 4" key="2">
    <citation type="submission" date="2018-08" db="EMBL/GenBank/DDBJ databases">
        <title>The draft genome of Acinetobacter sichuanensis strain WCHAc060041.</title>
        <authorList>
            <person name="Qin J."/>
            <person name="Feng Y."/>
            <person name="Zong Z."/>
        </authorList>
    </citation>
    <scope>NUCLEOTIDE SEQUENCE [LARGE SCALE GENOMIC DNA]</scope>
    <source>
        <strain evidence="3 4">WCHAc060041</strain>
    </source>
</reference>
<dbReference type="EMBL" id="JBHRSF010000007">
    <property type="protein sequence ID" value="MFC2994450.1"/>
    <property type="molecule type" value="Genomic_DNA"/>
</dbReference>
<comment type="caution">
    <text evidence="3">The sequence shown here is derived from an EMBL/GenBank/DDBJ whole genome shotgun (WGS) entry which is preliminary data.</text>
</comment>
<reference evidence="2" key="1">
    <citation type="journal article" date="2014" name="Int. J. Syst. Evol. Microbiol.">
        <title>Complete genome of a new Firmicutes species belonging to the dominant human colonic microbiota ('Ruminococcus bicirculans') reveals two chromosomes and a selective capacity to utilize plant glucans.</title>
        <authorList>
            <consortium name="NISC Comparative Sequencing Program"/>
            <person name="Wegmann U."/>
            <person name="Louis P."/>
            <person name="Goesmann A."/>
            <person name="Henrissat B."/>
            <person name="Duncan S.H."/>
            <person name="Flint H.J."/>
        </authorList>
    </citation>
    <scope>NUCLEOTIDE SEQUENCE</scope>
    <source>
        <strain evidence="2">KCTC 62575</strain>
    </source>
</reference>